<sequence>MAQRGEAAGSVLCPSWGPAGPDGERRGRAMNKGTLDQNDHLRQGMNISSAYMANMMTAR</sequence>
<comment type="caution">
    <text evidence="2">The sequence shown here is derived from an EMBL/GenBank/DDBJ whole genome shotgun (WGS) entry which is preliminary data.</text>
</comment>
<organism evidence="2 3">
    <name type="scientific">Oryza meyeriana var. granulata</name>
    <dbReference type="NCBI Taxonomy" id="110450"/>
    <lineage>
        <taxon>Eukaryota</taxon>
        <taxon>Viridiplantae</taxon>
        <taxon>Streptophyta</taxon>
        <taxon>Embryophyta</taxon>
        <taxon>Tracheophyta</taxon>
        <taxon>Spermatophyta</taxon>
        <taxon>Magnoliopsida</taxon>
        <taxon>Liliopsida</taxon>
        <taxon>Poales</taxon>
        <taxon>Poaceae</taxon>
        <taxon>BOP clade</taxon>
        <taxon>Oryzoideae</taxon>
        <taxon>Oryzeae</taxon>
        <taxon>Oryzinae</taxon>
        <taxon>Oryza</taxon>
        <taxon>Oryza meyeriana</taxon>
    </lineage>
</organism>
<evidence type="ECO:0000256" key="1">
    <source>
        <dbReference type="SAM" id="MobiDB-lite"/>
    </source>
</evidence>
<evidence type="ECO:0000313" key="2">
    <source>
        <dbReference type="EMBL" id="KAF0917310.1"/>
    </source>
</evidence>
<dbReference type="EMBL" id="SPHZ02000005">
    <property type="protein sequence ID" value="KAF0917310.1"/>
    <property type="molecule type" value="Genomic_DNA"/>
</dbReference>
<reference evidence="2 3" key="1">
    <citation type="submission" date="2019-11" db="EMBL/GenBank/DDBJ databases">
        <title>Whole genome sequence of Oryza granulata.</title>
        <authorList>
            <person name="Li W."/>
        </authorList>
    </citation>
    <scope>NUCLEOTIDE SEQUENCE [LARGE SCALE GENOMIC DNA]</scope>
    <source>
        <strain evidence="3">cv. Menghai</strain>
        <tissue evidence="2">Leaf</tissue>
    </source>
</reference>
<evidence type="ECO:0000313" key="3">
    <source>
        <dbReference type="Proteomes" id="UP000479710"/>
    </source>
</evidence>
<proteinExistence type="predicted"/>
<dbReference type="AlphaFoldDB" id="A0A6G1DXT0"/>
<keyword evidence="3" id="KW-1185">Reference proteome</keyword>
<dbReference type="Proteomes" id="UP000479710">
    <property type="component" value="Unassembled WGS sequence"/>
</dbReference>
<feature type="region of interest" description="Disordered" evidence="1">
    <location>
        <begin position="1"/>
        <end position="37"/>
    </location>
</feature>
<name>A0A6G1DXT0_9ORYZ</name>
<accession>A0A6G1DXT0</accession>
<protein>
    <submittedName>
        <fullName evidence="2">Uncharacterized protein</fullName>
    </submittedName>
</protein>
<gene>
    <name evidence="2" type="ORF">E2562_017486</name>
</gene>